<dbReference type="CTD" id="20315043"/>
<evidence type="ECO:0000256" key="1">
    <source>
        <dbReference type="SAM" id="MobiDB-lite"/>
    </source>
</evidence>
<name>A0A075A0G2_OPIVI</name>
<reference evidence="2 3" key="1">
    <citation type="submission" date="2013-11" db="EMBL/GenBank/DDBJ databases">
        <title>Opisthorchis viverrini - life in the bile duct.</title>
        <authorList>
            <person name="Young N.D."/>
            <person name="Nagarajan N."/>
            <person name="Lin S.J."/>
            <person name="Korhonen P.K."/>
            <person name="Jex A.R."/>
            <person name="Hall R.S."/>
            <person name="Safavi-Hemami H."/>
            <person name="Kaewkong W."/>
            <person name="Bertrand D."/>
            <person name="Gao S."/>
            <person name="Seet Q."/>
            <person name="Wongkham S."/>
            <person name="Teh B.T."/>
            <person name="Wongkham C."/>
            <person name="Intapan P.M."/>
            <person name="Maleewong W."/>
            <person name="Yang X."/>
            <person name="Hu M."/>
            <person name="Wang Z."/>
            <person name="Hofmann A."/>
            <person name="Sternberg P.W."/>
            <person name="Tan P."/>
            <person name="Wang J."/>
            <person name="Gasser R.B."/>
        </authorList>
    </citation>
    <scope>NUCLEOTIDE SEQUENCE [LARGE SCALE GENOMIC DNA]</scope>
</reference>
<dbReference type="RefSeq" id="XP_009163014.1">
    <property type="nucleotide sequence ID" value="XM_009164750.1"/>
</dbReference>
<feature type="region of interest" description="Disordered" evidence="1">
    <location>
        <begin position="193"/>
        <end position="213"/>
    </location>
</feature>
<dbReference type="EMBL" id="KL596627">
    <property type="protein sequence ID" value="KER33153.1"/>
    <property type="molecule type" value="Genomic_DNA"/>
</dbReference>
<gene>
    <name evidence="2" type="ORF">T265_00855</name>
</gene>
<dbReference type="KEGG" id="ovi:T265_00855"/>
<proteinExistence type="predicted"/>
<dbReference type="Proteomes" id="UP000054324">
    <property type="component" value="Unassembled WGS sequence"/>
</dbReference>
<organism evidence="2 3">
    <name type="scientific">Opisthorchis viverrini</name>
    <name type="common">Southeast Asian liver fluke</name>
    <dbReference type="NCBI Taxonomy" id="6198"/>
    <lineage>
        <taxon>Eukaryota</taxon>
        <taxon>Metazoa</taxon>
        <taxon>Spiralia</taxon>
        <taxon>Lophotrochozoa</taxon>
        <taxon>Platyhelminthes</taxon>
        <taxon>Trematoda</taxon>
        <taxon>Digenea</taxon>
        <taxon>Opisthorchiida</taxon>
        <taxon>Opisthorchiata</taxon>
        <taxon>Opisthorchiidae</taxon>
        <taxon>Opisthorchis</taxon>
    </lineage>
</organism>
<evidence type="ECO:0000313" key="3">
    <source>
        <dbReference type="Proteomes" id="UP000054324"/>
    </source>
</evidence>
<protein>
    <submittedName>
        <fullName evidence="2">Uncharacterized protein</fullName>
    </submittedName>
</protein>
<dbReference type="AlphaFoldDB" id="A0A075A0G2"/>
<sequence length="302" mass="33588">MSSCDKSLRQLGLELTTGPMGKTTKAGWGPTTPIRPKCYQFEQQTTIPIAGEIPTQTCPPSHYEDSTTLPPDCLVARLLVVRGLAVLGLAAPLWPSWHDCTLWNEVPTSVTRGIVAALKPDHHVKVAALEDSSDTDCLYRLVSVATTHVLTRPRTRKRTYIWGNRTQSAHTDSRARREQEFNRSPQVHGQLWNPCSSRTAEKNTVPPSGLSPRNPHIVLTDSITSEFNNGASIPYNHNLFEGIIVKERIHIDEEGNVKCLHLQLLIQAIWIATDNKQKLKPTSAHIMQRLQPCTGGFTRTPS</sequence>
<dbReference type="GeneID" id="20315043"/>
<keyword evidence="3" id="KW-1185">Reference proteome</keyword>
<accession>A0A075A0G2</accession>
<evidence type="ECO:0000313" key="2">
    <source>
        <dbReference type="EMBL" id="KER33153.1"/>
    </source>
</evidence>